<evidence type="ECO:0000313" key="3">
    <source>
        <dbReference type="Proteomes" id="UP000623467"/>
    </source>
</evidence>
<comment type="caution">
    <text evidence="2">The sequence shown here is derived from an EMBL/GenBank/DDBJ whole genome shotgun (WGS) entry which is preliminary data.</text>
</comment>
<feature type="compositionally biased region" description="Basic residues" evidence="1">
    <location>
        <begin position="381"/>
        <end position="390"/>
    </location>
</feature>
<feature type="compositionally biased region" description="Polar residues" evidence="1">
    <location>
        <begin position="353"/>
        <end position="365"/>
    </location>
</feature>
<organism evidence="2 3">
    <name type="scientific">Mycena sanguinolenta</name>
    <dbReference type="NCBI Taxonomy" id="230812"/>
    <lineage>
        <taxon>Eukaryota</taxon>
        <taxon>Fungi</taxon>
        <taxon>Dikarya</taxon>
        <taxon>Basidiomycota</taxon>
        <taxon>Agaricomycotina</taxon>
        <taxon>Agaricomycetes</taxon>
        <taxon>Agaricomycetidae</taxon>
        <taxon>Agaricales</taxon>
        <taxon>Marasmiineae</taxon>
        <taxon>Mycenaceae</taxon>
        <taxon>Mycena</taxon>
    </lineage>
</organism>
<feature type="region of interest" description="Disordered" evidence="1">
    <location>
        <begin position="334"/>
        <end position="390"/>
    </location>
</feature>
<accession>A0A8H6ZJG5</accession>
<feature type="region of interest" description="Disordered" evidence="1">
    <location>
        <begin position="132"/>
        <end position="172"/>
    </location>
</feature>
<dbReference type="Proteomes" id="UP000623467">
    <property type="component" value="Unassembled WGS sequence"/>
</dbReference>
<dbReference type="OrthoDB" id="3039066at2759"/>
<evidence type="ECO:0000256" key="1">
    <source>
        <dbReference type="SAM" id="MobiDB-lite"/>
    </source>
</evidence>
<keyword evidence="3" id="KW-1185">Reference proteome</keyword>
<evidence type="ECO:0000313" key="2">
    <source>
        <dbReference type="EMBL" id="KAF7378502.1"/>
    </source>
</evidence>
<name>A0A8H6ZJG5_9AGAR</name>
<proteinExistence type="predicted"/>
<feature type="compositionally biased region" description="Low complexity" evidence="1">
    <location>
        <begin position="155"/>
        <end position="172"/>
    </location>
</feature>
<sequence>MVVELREYLFQCGAAIWQLVPKSSIFRLPAFQDPDVRNWMTTEYPTQLSTLQAAAGDPVEIERVQNVILARALTSLNRTLSDTRNELRELRELLTRRTAVFTPARGFSASTYTRNALCASSDVLDHDVPIPSPGSIILPQDEASTTTPSPNFNLPSASSTSQSPQTPGTAASASRLVAQVQLVLPPLAAFYPKGGPLGVVHPIMGMQSARWVEDVFPAIKQPDMCWDVWGPGSGLEQFADIGAMWELYAVGARVLGNGDSGETHMKPPLKLVENFFQHEWRTSHISQVKNNLKKAWERFREIPEWVDRESTTRRIAPEIVIAALEELRKREEGGPRGLSWLSKELGRQRKATKQSSSDIAPNDASNKTRKRAAAVDPRRPGPSKKRKGVQ</sequence>
<reference evidence="2" key="1">
    <citation type="submission" date="2020-05" db="EMBL/GenBank/DDBJ databases">
        <title>Mycena genomes resolve the evolution of fungal bioluminescence.</title>
        <authorList>
            <person name="Tsai I.J."/>
        </authorList>
    </citation>
    <scope>NUCLEOTIDE SEQUENCE</scope>
    <source>
        <strain evidence="2">160909Yilan</strain>
    </source>
</reference>
<dbReference type="AlphaFoldDB" id="A0A8H6ZJG5"/>
<gene>
    <name evidence="2" type="ORF">MSAN_00277700</name>
</gene>
<protein>
    <submittedName>
        <fullName evidence="2">Uncharacterized protein</fullName>
    </submittedName>
</protein>
<feature type="compositionally biased region" description="Polar residues" evidence="1">
    <location>
        <begin position="142"/>
        <end position="154"/>
    </location>
</feature>
<dbReference type="EMBL" id="JACAZH010000001">
    <property type="protein sequence ID" value="KAF7378502.1"/>
    <property type="molecule type" value="Genomic_DNA"/>
</dbReference>